<reference evidence="2" key="1">
    <citation type="submission" date="2022-03" db="EMBL/GenBank/DDBJ databases">
        <authorList>
            <person name="Alioto T."/>
            <person name="Alioto T."/>
            <person name="Gomez Garrido J."/>
        </authorList>
    </citation>
    <scope>NUCLEOTIDE SEQUENCE</scope>
</reference>
<gene>
    <name evidence="2" type="ORF">PECUL_23A053389</name>
</gene>
<evidence type="ECO:0000256" key="1">
    <source>
        <dbReference type="SAM" id="MobiDB-lite"/>
    </source>
</evidence>
<feature type="non-terminal residue" evidence="2">
    <location>
        <position position="70"/>
    </location>
</feature>
<dbReference type="AlphaFoldDB" id="A0AAD1WC51"/>
<sequence length="70" mass="7463">DGKASDTPEHHSQKGDMKALLPLGKHMHTTKGKKKKAESNAITTNSPPALQIAMPDADTCREQSGMAGHE</sequence>
<evidence type="ECO:0000313" key="3">
    <source>
        <dbReference type="Proteomes" id="UP001295444"/>
    </source>
</evidence>
<feature type="compositionally biased region" description="Basic residues" evidence="1">
    <location>
        <begin position="25"/>
        <end position="36"/>
    </location>
</feature>
<keyword evidence="3" id="KW-1185">Reference proteome</keyword>
<feature type="region of interest" description="Disordered" evidence="1">
    <location>
        <begin position="1"/>
        <end position="70"/>
    </location>
</feature>
<feature type="compositionally biased region" description="Basic and acidic residues" evidence="1">
    <location>
        <begin position="1"/>
        <end position="17"/>
    </location>
</feature>
<dbReference type="EMBL" id="OW240918">
    <property type="protein sequence ID" value="CAH2305173.1"/>
    <property type="molecule type" value="Genomic_DNA"/>
</dbReference>
<dbReference type="Proteomes" id="UP001295444">
    <property type="component" value="Chromosome 07"/>
</dbReference>
<proteinExistence type="predicted"/>
<accession>A0AAD1WC51</accession>
<protein>
    <submittedName>
        <fullName evidence="2">Uncharacterized protein</fullName>
    </submittedName>
</protein>
<name>A0AAD1WC51_PELCU</name>
<feature type="non-terminal residue" evidence="2">
    <location>
        <position position="1"/>
    </location>
</feature>
<evidence type="ECO:0000313" key="2">
    <source>
        <dbReference type="EMBL" id="CAH2305173.1"/>
    </source>
</evidence>
<organism evidence="2 3">
    <name type="scientific">Pelobates cultripes</name>
    <name type="common">Western spadefoot toad</name>
    <dbReference type="NCBI Taxonomy" id="61616"/>
    <lineage>
        <taxon>Eukaryota</taxon>
        <taxon>Metazoa</taxon>
        <taxon>Chordata</taxon>
        <taxon>Craniata</taxon>
        <taxon>Vertebrata</taxon>
        <taxon>Euteleostomi</taxon>
        <taxon>Amphibia</taxon>
        <taxon>Batrachia</taxon>
        <taxon>Anura</taxon>
        <taxon>Pelobatoidea</taxon>
        <taxon>Pelobatidae</taxon>
        <taxon>Pelobates</taxon>
    </lineage>
</organism>